<keyword evidence="3" id="KW-1185">Reference proteome</keyword>
<dbReference type="OrthoDB" id="5585464at2759"/>
<protein>
    <submittedName>
        <fullName evidence="2">Uncharacterized protein</fullName>
    </submittedName>
</protein>
<evidence type="ECO:0000313" key="2">
    <source>
        <dbReference type="EMBL" id="KAF2221442.1"/>
    </source>
</evidence>
<reference evidence="3" key="1">
    <citation type="journal article" date="2020" name="Stud. Mycol.">
        <title>101 Dothideomycetes genomes: A test case for predicting lifestyles and emergence of pathogens.</title>
        <authorList>
            <person name="Haridas S."/>
            <person name="Albert R."/>
            <person name="Binder M."/>
            <person name="Bloem J."/>
            <person name="LaButti K."/>
            <person name="Salamov A."/>
            <person name="Andreopoulos B."/>
            <person name="Baker S."/>
            <person name="Barry K."/>
            <person name="Bills G."/>
            <person name="Bluhm B."/>
            <person name="Cannon C."/>
            <person name="Castanera R."/>
            <person name="Culley D."/>
            <person name="Daum C."/>
            <person name="Ezra D."/>
            <person name="Gonzalez J."/>
            <person name="Henrissat B."/>
            <person name="Kuo A."/>
            <person name="Liang C."/>
            <person name="Lipzen A."/>
            <person name="Lutzoni F."/>
            <person name="Magnuson J."/>
            <person name="Mondo S."/>
            <person name="Nolan M."/>
            <person name="Ohm R."/>
            <person name="Pangilinan J."/>
            <person name="Park H.-J."/>
            <person name="Ramirez L."/>
            <person name="Alfaro M."/>
            <person name="Sun H."/>
            <person name="Tritt A."/>
            <person name="Yoshinaga Y."/>
            <person name="Zwiers L.-H."/>
            <person name="Turgeon B."/>
            <person name="Goodwin S."/>
            <person name="Spatafora J."/>
            <person name="Crous P."/>
            <person name="Grigoriev I."/>
        </authorList>
    </citation>
    <scope>NUCLEOTIDE SEQUENCE [LARGE SCALE GENOMIC DNA]</scope>
    <source>
        <strain evidence="3">CECT 20119</strain>
    </source>
</reference>
<dbReference type="Proteomes" id="UP000799538">
    <property type="component" value="Unassembled WGS sequence"/>
</dbReference>
<evidence type="ECO:0000256" key="1">
    <source>
        <dbReference type="SAM" id="MobiDB-lite"/>
    </source>
</evidence>
<gene>
    <name evidence="2" type="ORF">BDZ85DRAFT_239786</name>
</gene>
<dbReference type="Gene3D" id="3.10.330.20">
    <property type="match status" value="1"/>
</dbReference>
<name>A0A6A6G6X2_9PEZI</name>
<feature type="non-terminal residue" evidence="2">
    <location>
        <position position="114"/>
    </location>
</feature>
<dbReference type="EMBL" id="ML992510">
    <property type="protein sequence ID" value="KAF2221442.1"/>
    <property type="molecule type" value="Genomic_DNA"/>
</dbReference>
<accession>A0A6A6G6X2</accession>
<feature type="region of interest" description="Disordered" evidence="1">
    <location>
        <begin position="48"/>
        <end position="69"/>
    </location>
</feature>
<dbReference type="AlphaFoldDB" id="A0A6A6G6X2"/>
<proteinExistence type="predicted"/>
<sequence>MPGSWWQKLTRLFGIGVQKTSILKQDSVATASRSFSAQDIVLLRPLGRSGDDGKLTKPLSPNGKIEGHKGTIHHSEIIGRSARDIIKSTTGTPFRAHHVTLSDYVRLSRRLVTP</sequence>
<organism evidence="2 3">
    <name type="scientific">Elsinoe ampelina</name>
    <dbReference type="NCBI Taxonomy" id="302913"/>
    <lineage>
        <taxon>Eukaryota</taxon>
        <taxon>Fungi</taxon>
        <taxon>Dikarya</taxon>
        <taxon>Ascomycota</taxon>
        <taxon>Pezizomycotina</taxon>
        <taxon>Dothideomycetes</taxon>
        <taxon>Dothideomycetidae</taxon>
        <taxon>Myriangiales</taxon>
        <taxon>Elsinoaceae</taxon>
        <taxon>Elsinoe</taxon>
    </lineage>
</organism>
<evidence type="ECO:0000313" key="3">
    <source>
        <dbReference type="Proteomes" id="UP000799538"/>
    </source>
</evidence>